<dbReference type="OrthoDB" id="1738459at2759"/>
<dbReference type="PROSITE" id="PS50174">
    <property type="entry name" value="G_PATCH"/>
    <property type="match status" value="1"/>
</dbReference>
<dbReference type="InterPro" id="IPR000467">
    <property type="entry name" value="G_patch_dom"/>
</dbReference>
<keyword evidence="3" id="KW-1185">Reference proteome</keyword>
<dbReference type="AlphaFoldDB" id="A0A371H5E4"/>
<organism evidence="2 3">
    <name type="scientific">Mucuna pruriens</name>
    <name type="common">Velvet bean</name>
    <name type="synonym">Dolichos pruriens</name>
    <dbReference type="NCBI Taxonomy" id="157652"/>
    <lineage>
        <taxon>Eukaryota</taxon>
        <taxon>Viridiplantae</taxon>
        <taxon>Streptophyta</taxon>
        <taxon>Embryophyta</taxon>
        <taxon>Tracheophyta</taxon>
        <taxon>Spermatophyta</taxon>
        <taxon>Magnoliopsida</taxon>
        <taxon>eudicotyledons</taxon>
        <taxon>Gunneridae</taxon>
        <taxon>Pentapetalae</taxon>
        <taxon>rosids</taxon>
        <taxon>fabids</taxon>
        <taxon>Fabales</taxon>
        <taxon>Fabaceae</taxon>
        <taxon>Papilionoideae</taxon>
        <taxon>50 kb inversion clade</taxon>
        <taxon>NPAAA clade</taxon>
        <taxon>indigoferoid/millettioid clade</taxon>
        <taxon>Phaseoleae</taxon>
        <taxon>Mucuna</taxon>
    </lineage>
</organism>
<protein>
    <recommendedName>
        <fullName evidence="1">G-patch domain-containing protein</fullName>
    </recommendedName>
</protein>
<feature type="non-terminal residue" evidence="2">
    <location>
        <position position="1"/>
    </location>
</feature>
<evidence type="ECO:0000313" key="3">
    <source>
        <dbReference type="Proteomes" id="UP000257109"/>
    </source>
</evidence>
<reference evidence="2" key="1">
    <citation type="submission" date="2018-05" db="EMBL/GenBank/DDBJ databases">
        <title>Draft genome of Mucuna pruriens seed.</title>
        <authorList>
            <person name="Nnadi N.E."/>
            <person name="Vos R."/>
            <person name="Hasami M.H."/>
            <person name="Devisetty U.K."/>
            <person name="Aguiy J.C."/>
        </authorList>
    </citation>
    <scope>NUCLEOTIDE SEQUENCE [LARGE SCALE GENOMIC DNA]</scope>
    <source>
        <strain evidence="2">JCA_2017</strain>
    </source>
</reference>
<sequence length="154" mass="16950">MDIRLAYSCLLSRPWIHVAGAVPSSLHQKLKSIVSVISHILSTIQGLKMGTIEHTLDSCSRRSLILSTLKTQIHIGYIEAIEEAIEIAFQTLEIANTSLAKEVEDGNKLSLMRAVAKIMIRKGCRVGKGLGKRMDEITKPIQLRGNQGKQGLGY</sequence>
<gene>
    <name evidence="2" type="ORF">CR513_19152</name>
</gene>
<dbReference type="Proteomes" id="UP000257109">
    <property type="component" value="Unassembled WGS sequence"/>
</dbReference>
<dbReference type="EMBL" id="QJKJ01003533">
    <property type="protein sequence ID" value="RDX97997.1"/>
    <property type="molecule type" value="Genomic_DNA"/>
</dbReference>
<accession>A0A371H5E4</accession>
<dbReference type="GO" id="GO:0003676">
    <property type="term" value="F:nucleic acid binding"/>
    <property type="evidence" value="ECO:0007669"/>
    <property type="project" value="InterPro"/>
</dbReference>
<name>A0A371H5E4_MUCPR</name>
<proteinExistence type="predicted"/>
<comment type="caution">
    <text evidence="2">The sequence shown here is derived from an EMBL/GenBank/DDBJ whole genome shotgun (WGS) entry which is preliminary data.</text>
</comment>
<feature type="domain" description="G-patch" evidence="1">
    <location>
        <begin position="117"/>
        <end position="154"/>
    </location>
</feature>
<evidence type="ECO:0000259" key="1">
    <source>
        <dbReference type="PROSITE" id="PS50174"/>
    </source>
</evidence>
<evidence type="ECO:0000313" key="2">
    <source>
        <dbReference type="EMBL" id="RDX97997.1"/>
    </source>
</evidence>